<organism evidence="2 3">
    <name type="scientific">Saprolegnia diclina (strain VS20)</name>
    <dbReference type="NCBI Taxonomy" id="1156394"/>
    <lineage>
        <taxon>Eukaryota</taxon>
        <taxon>Sar</taxon>
        <taxon>Stramenopiles</taxon>
        <taxon>Oomycota</taxon>
        <taxon>Saprolegniomycetes</taxon>
        <taxon>Saprolegniales</taxon>
        <taxon>Saprolegniaceae</taxon>
        <taxon>Saprolegnia</taxon>
    </lineage>
</organism>
<feature type="transmembrane region" description="Helical" evidence="1">
    <location>
        <begin position="278"/>
        <end position="298"/>
    </location>
</feature>
<proteinExistence type="predicted"/>
<evidence type="ECO:0000313" key="3">
    <source>
        <dbReference type="Proteomes" id="UP000030762"/>
    </source>
</evidence>
<feature type="transmembrane region" description="Helical" evidence="1">
    <location>
        <begin position="194"/>
        <end position="213"/>
    </location>
</feature>
<sequence>MTASVVPEQPTAARPVRVTWSSLSILLSLVLCLNIVLTPLKAYLCEPYPWQLPPLPSILSAPDTPWSAVEATLLEAANRRYNSSVFTRGTYIFDAETWTCVYRDVFEIQPPPKSCQIDIMTQLNAGVFLPHSFQESLCAAVSNASFSVSACYEAQLFASTFNVGCVWTIPGNDSVIVHGAYRMTSSVTVLSAKFAARVSLTLYMAVVIWRRYYRQYRSLAKQCQRYAKVARVHICVGDPTSIFLLHPVLCLCLVLDVWQSVGTVYLEMLAVLQTDDFWQFALGYLYLSRSVWFCYSFLSCTSMLLKKRKREHWFLPLDPTLVAIAAAMVAGPITNINARTPVIHLYIWLFNVVASSPHSIETVGAVLCFTIAVGQLPLLAGFGLRCRRVSQPADYAAISFNDIKQRVLLTLERLSLGVPANVRRRGGSIHAVCAGLPRLKVSPCISQRGADCYLILYDQHGDPTEVVRLSLKSCIDMTAEDLDVLVLPTFDLFGHVALVPDESTGVNRLVQHTPLGSDCAWVE</sequence>
<dbReference type="OMA" id="IHAVCAS"/>
<keyword evidence="1" id="KW-0812">Transmembrane</keyword>
<feature type="transmembrane region" description="Helical" evidence="1">
    <location>
        <begin position="319"/>
        <end position="338"/>
    </location>
</feature>
<reference evidence="2 3" key="1">
    <citation type="submission" date="2012-04" db="EMBL/GenBank/DDBJ databases">
        <title>The Genome Sequence of Saprolegnia declina VS20.</title>
        <authorList>
            <consortium name="The Broad Institute Genome Sequencing Platform"/>
            <person name="Russ C."/>
            <person name="Nusbaum C."/>
            <person name="Tyler B."/>
            <person name="van West P."/>
            <person name="Dieguez-Uribeondo J."/>
            <person name="de Bruijn I."/>
            <person name="Tripathy S."/>
            <person name="Jiang R."/>
            <person name="Young S.K."/>
            <person name="Zeng Q."/>
            <person name="Gargeya S."/>
            <person name="Fitzgerald M."/>
            <person name="Haas B."/>
            <person name="Abouelleil A."/>
            <person name="Alvarado L."/>
            <person name="Arachchi H.M."/>
            <person name="Berlin A."/>
            <person name="Chapman S.B."/>
            <person name="Goldberg J."/>
            <person name="Griggs A."/>
            <person name="Gujja S."/>
            <person name="Hansen M."/>
            <person name="Howarth C."/>
            <person name="Imamovic A."/>
            <person name="Larimer J."/>
            <person name="McCowen C."/>
            <person name="Montmayeur A."/>
            <person name="Murphy C."/>
            <person name="Neiman D."/>
            <person name="Pearson M."/>
            <person name="Priest M."/>
            <person name="Roberts A."/>
            <person name="Saif S."/>
            <person name="Shea T."/>
            <person name="Sisk P."/>
            <person name="Sykes S."/>
            <person name="Wortman J."/>
            <person name="Nusbaum C."/>
            <person name="Birren B."/>
        </authorList>
    </citation>
    <scope>NUCLEOTIDE SEQUENCE [LARGE SCALE GENOMIC DNA]</scope>
    <source>
        <strain evidence="2 3">VS20</strain>
    </source>
</reference>
<dbReference type="EMBL" id="JH767133">
    <property type="protein sequence ID" value="EQC41787.1"/>
    <property type="molecule type" value="Genomic_DNA"/>
</dbReference>
<dbReference type="OrthoDB" id="78897at2759"/>
<feature type="transmembrane region" description="Helical" evidence="1">
    <location>
        <begin position="234"/>
        <end position="258"/>
    </location>
</feature>
<evidence type="ECO:0000256" key="1">
    <source>
        <dbReference type="SAM" id="Phobius"/>
    </source>
</evidence>
<dbReference type="VEuPathDB" id="FungiDB:SDRG_00650"/>
<dbReference type="RefSeq" id="XP_008604356.1">
    <property type="nucleotide sequence ID" value="XM_008606134.1"/>
</dbReference>
<accession>T0SFL5</accession>
<protein>
    <submittedName>
        <fullName evidence="2">Uncharacterized protein</fullName>
    </submittedName>
</protein>
<keyword evidence="1" id="KW-1133">Transmembrane helix</keyword>
<keyword evidence="1" id="KW-0472">Membrane</keyword>
<evidence type="ECO:0000313" key="2">
    <source>
        <dbReference type="EMBL" id="EQC41787.1"/>
    </source>
</evidence>
<dbReference type="AlphaFoldDB" id="T0SFL5"/>
<gene>
    <name evidence="2" type="ORF">SDRG_00650</name>
</gene>
<dbReference type="GeneID" id="19941377"/>
<name>T0SFL5_SAPDV</name>
<feature type="transmembrane region" description="Helical" evidence="1">
    <location>
        <begin position="23"/>
        <end position="44"/>
    </location>
</feature>
<dbReference type="Proteomes" id="UP000030762">
    <property type="component" value="Unassembled WGS sequence"/>
</dbReference>
<dbReference type="InParanoid" id="T0SFL5"/>
<keyword evidence="3" id="KW-1185">Reference proteome</keyword>
<feature type="transmembrane region" description="Helical" evidence="1">
    <location>
        <begin position="358"/>
        <end position="380"/>
    </location>
</feature>